<reference evidence="2 3" key="1">
    <citation type="submission" date="2023-07" db="EMBL/GenBank/DDBJ databases">
        <title>Sorghum-associated microbial communities from plants grown in Nebraska, USA.</title>
        <authorList>
            <person name="Schachtman D."/>
        </authorList>
    </citation>
    <scope>NUCLEOTIDE SEQUENCE [LARGE SCALE GENOMIC DNA]</scope>
    <source>
        <strain evidence="2 3">BE314</strain>
    </source>
</reference>
<feature type="signal peptide" evidence="1">
    <location>
        <begin position="1"/>
        <end position="21"/>
    </location>
</feature>
<protein>
    <recommendedName>
        <fullName evidence="4">PEP-CTERM protein-sorting domain-containing protein</fullName>
    </recommendedName>
</protein>
<feature type="chain" id="PRO_5045882123" description="PEP-CTERM protein-sorting domain-containing protein" evidence="1">
    <location>
        <begin position="22"/>
        <end position="183"/>
    </location>
</feature>
<dbReference type="RefSeq" id="WP_310272631.1">
    <property type="nucleotide sequence ID" value="NZ_JAVDXU010000006.1"/>
</dbReference>
<evidence type="ECO:0000313" key="3">
    <source>
        <dbReference type="Proteomes" id="UP001180453"/>
    </source>
</evidence>
<dbReference type="NCBIfam" id="TIGR02595">
    <property type="entry name" value="PEP_CTERM"/>
    <property type="match status" value="1"/>
</dbReference>
<proteinExistence type="predicted"/>
<evidence type="ECO:0000256" key="1">
    <source>
        <dbReference type="SAM" id="SignalP"/>
    </source>
</evidence>
<dbReference type="EMBL" id="JAVDXU010000006">
    <property type="protein sequence ID" value="MDR7272855.1"/>
    <property type="molecule type" value="Genomic_DNA"/>
</dbReference>
<keyword evidence="1" id="KW-0732">Signal</keyword>
<sequence>MKLRLLVATLALLALGESAQAGLLRFDNPDPIAIDPGNVATYTEAGFALSSQAADFLLLDNGAGDGMLVGGFFGAGPVTLRAAAGGLFSLLSLDFGYFDLGDPPGLLAITGLLNGQQVALQTLSLGALATVQFDSQWASLSEVMFSASSGFQLDNIAAVPEPGGLAWLGLGLTGLLARRRPQP</sequence>
<gene>
    <name evidence="2" type="ORF">J2X20_005540</name>
</gene>
<accession>A0ABU1YX82</accession>
<dbReference type="InterPro" id="IPR013424">
    <property type="entry name" value="Ice-binding_C"/>
</dbReference>
<evidence type="ECO:0008006" key="4">
    <source>
        <dbReference type="Google" id="ProtNLM"/>
    </source>
</evidence>
<comment type="caution">
    <text evidence="2">The sequence shown here is derived from an EMBL/GenBank/DDBJ whole genome shotgun (WGS) entry which is preliminary data.</text>
</comment>
<keyword evidence="3" id="KW-1185">Reference proteome</keyword>
<name>A0ABU1YX82_ROSSA</name>
<organism evidence="2 3">
    <name type="scientific">Roseateles saccharophilus</name>
    <name type="common">Pseudomonas saccharophila</name>
    <dbReference type="NCBI Taxonomy" id="304"/>
    <lineage>
        <taxon>Bacteria</taxon>
        <taxon>Pseudomonadati</taxon>
        <taxon>Pseudomonadota</taxon>
        <taxon>Betaproteobacteria</taxon>
        <taxon>Burkholderiales</taxon>
        <taxon>Sphaerotilaceae</taxon>
        <taxon>Roseateles</taxon>
    </lineage>
</organism>
<evidence type="ECO:0000313" key="2">
    <source>
        <dbReference type="EMBL" id="MDR7272855.1"/>
    </source>
</evidence>
<dbReference type="Proteomes" id="UP001180453">
    <property type="component" value="Unassembled WGS sequence"/>
</dbReference>